<dbReference type="EMBL" id="JBAWKS010000002">
    <property type="protein sequence ID" value="MEI4550850.1"/>
    <property type="molecule type" value="Genomic_DNA"/>
</dbReference>
<dbReference type="RefSeq" id="WP_336435930.1">
    <property type="nucleotide sequence ID" value="NZ_JBAWKS010000002.1"/>
</dbReference>
<evidence type="ECO:0000313" key="2">
    <source>
        <dbReference type="Proteomes" id="UP001382455"/>
    </source>
</evidence>
<dbReference type="SUPFAM" id="SSF53850">
    <property type="entry name" value="Periplasmic binding protein-like II"/>
    <property type="match status" value="1"/>
</dbReference>
<sequence length="281" mass="32475">MRYWFFVLSIVYTYSLGAKETLRIGVQLEGQKHVEQFIAGREISSIDDYSGEFAYRDVVEQVLLLQALHFGGFRGNIELVQADHYKRRLRLLEQGLLDLSVTGVWLSDALPIKENLYISRPLLRDGEAEAGFYVHQNNTRARQVNDKFGLQRLNAISNKNWQIDWRIMSTIGFAHLDSVSQFTQMTDMIMKGRSDVMLATFYNTDDLSFSQDNETFVPIHGLKVKLPDSRHFVVSKAAGNLEIFAYVQRGLKELRSRGLINKAYRQSGYINEKVKHWMVIR</sequence>
<gene>
    <name evidence="1" type="ORF">WAE96_14360</name>
</gene>
<keyword evidence="2" id="KW-1185">Reference proteome</keyword>
<evidence type="ECO:0000313" key="1">
    <source>
        <dbReference type="EMBL" id="MEI4550850.1"/>
    </source>
</evidence>
<name>A0ABU8EV53_9GAMM</name>
<organism evidence="1 2">
    <name type="scientific">Pseudoalteromonas spongiae</name>
    <dbReference type="NCBI Taxonomy" id="298657"/>
    <lineage>
        <taxon>Bacteria</taxon>
        <taxon>Pseudomonadati</taxon>
        <taxon>Pseudomonadota</taxon>
        <taxon>Gammaproteobacteria</taxon>
        <taxon>Alteromonadales</taxon>
        <taxon>Pseudoalteromonadaceae</taxon>
        <taxon>Pseudoalteromonas</taxon>
    </lineage>
</organism>
<accession>A0ABU8EV53</accession>
<proteinExistence type="predicted"/>
<reference evidence="1 2" key="1">
    <citation type="submission" date="2023-12" db="EMBL/GenBank/DDBJ databases">
        <title>Friends and Foes: Symbiotic and Algicidal bacterial influence on Karenia brevis blooms.</title>
        <authorList>
            <person name="Fei C."/>
            <person name="Mohamed A.R."/>
            <person name="Booker A."/>
            <person name="Arshad M."/>
            <person name="Klass S."/>
            <person name="Ahn S."/>
            <person name="Gilbert P.M."/>
            <person name="Heil C.A."/>
            <person name="Martinez J.M."/>
            <person name="Amin S.A."/>
        </authorList>
    </citation>
    <scope>NUCLEOTIDE SEQUENCE [LARGE SCALE GENOMIC DNA]</scope>
    <source>
        <strain evidence="1 2">CE15</strain>
    </source>
</reference>
<dbReference type="Proteomes" id="UP001382455">
    <property type="component" value="Unassembled WGS sequence"/>
</dbReference>
<evidence type="ECO:0008006" key="3">
    <source>
        <dbReference type="Google" id="ProtNLM"/>
    </source>
</evidence>
<protein>
    <recommendedName>
        <fullName evidence="3">Solute-binding protein family 3/N-terminal domain-containing protein</fullName>
    </recommendedName>
</protein>
<comment type="caution">
    <text evidence="1">The sequence shown here is derived from an EMBL/GenBank/DDBJ whole genome shotgun (WGS) entry which is preliminary data.</text>
</comment>